<accession>A0A0N5DBG5</accession>
<dbReference type="OMA" id="IYFTPSP"/>
<reference evidence="2 3" key="2">
    <citation type="submission" date="2018-11" db="EMBL/GenBank/DDBJ databases">
        <authorList>
            <consortium name="Pathogen Informatics"/>
        </authorList>
    </citation>
    <scope>NUCLEOTIDE SEQUENCE [LARGE SCALE GENOMIC DNA]</scope>
</reference>
<dbReference type="GO" id="GO:0005737">
    <property type="term" value="C:cytoplasm"/>
    <property type="evidence" value="ECO:0007669"/>
    <property type="project" value="TreeGrafter"/>
</dbReference>
<gene>
    <name evidence="2" type="ORF">TCLT_LOCUS10516</name>
</gene>
<dbReference type="Gene3D" id="3.40.525.10">
    <property type="entry name" value="CRAL-TRIO lipid binding domain"/>
    <property type="match status" value="1"/>
</dbReference>
<protein>
    <submittedName>
        <fullName evidence="4">CRAL-TRIO domain-containing protein</fullName>
    </submittedName>
</protein>
<dbReference type="PANTHER" id="PTHR23324:SF86">
    <property type="entry name" value="CRAL-TRIO DOMAIN-CONTAINING PROTEIN"/>
    <property type="match status" value="1"/>
</dbReference>
<evidence type="ECO:0000259" key="1">
    <source>
        <dbReference type="PROSITE" id="PS50191"/>
    </source>
</evidence>
<evidence type="ECO:0000313" key="3">
    <source>
        <dbReference type="Proteomes" id="UP000276776"/>
    </source>
</evidence>
<dbReference type="OrthoDB" id="1434354at2759"/>
<dbReference type="EMBL" id="UYYF01005152">
    <property type="protein sequence ID" value="VDN08215.1"/>
    <property type="molecule type" value="Genomic_DNA"/>
</dbReference>
<dbReference type="InterPro" id="IPR036865">
    <property type="entry name" value="CRAL-TRIO_dom_sf"/>
</dbReference>
<dbReference type="PANTHER" id="PTHR23324">
    <property type="entry name" value="SEC14 RELATED PROTEIN"/>
    <property type="match status" value="1"/>
</dbReference>
<name>A0A0N5DBG5_THECL</name>
<organism evidence="4">
    <name type="scientific">Thelazia callipaeda</name>
    <name type="common">Oriental eyeworm</name>
    <name type="synonym">Parasitic nematode</name>
    <dbReference type="NCBI Taxonomy" id="103827"/>
    <lineage>
        <taxon>Eukaryota</taxon>
        <taxon>Metazoa</taxon>
        <taxon>Ecdysozoa</taxon>
        <taxon>Nematoda</taxon>
        <taxon>Chromadorea</taxon>
        <taxon>Rhabditida</taxon>
        <taxon>Spirurina</taxon>
        <taxon>Spiruromorpha</taxon>
        <taxon>Thelazioidea</taxon>
        <taxon>Thelaziidae</taxon>
        <taxon>Thelazia</taxon>
    </lineage>
</organism>
<reference evidence="4" key="1">
    <citation type="submission" date="2017-02" db="UniProtKB">
        <authorList>
            <consortium name="WormBaseParasite"/>
        </authorList>
    </citation>
    <scope>IDENTIFICATION</scope>
</reference>
<evidence type="ECO:0000313" key="2">
    <source>
        <dbReference type="EMBL" id="VDN08215.1"/>
    </source>
</evidence>
<dbReference type="Pfam" id="PF00650">
    <property type="entry name" value="CRAL_TRIO"/>
    <property type="match status" value="1"/>
</dbReference>
<dbReference type="SMART" id="SM00516">
    <property type="entry name" value="SEC14"/>
    <property type="match status" value="1"/>
</dbReference>
<sequence length="251" mass="29059">MVYFAPPPITAEEVAGAEEIRRKVANIPNAFNTNYYLARWWRAYNGDINRIKKNMKDLFDHRQVLGYDQIETDLLQTKLEIAKKTFERFCISKIALYRRANNVCVFVQRMIVNDMDEIVKVIPFSYVLHSYFILQEAFTRAQLETEKITDSPAVVASILDLSGVNFTNLLNPFSISAQFVRLIVKVWADYFIEAQGKLFLINSPVLINVLGQVAKLLMDKRTQSRIQFLNHPNDLLKYLNPTVSIFKIKSK</sequence>
<dbReference type="CDD" id="cd00170">
    <property type="entry name" value="SEC14"/>
    <property type="match status" value="1"/>
</dbReference>
<dbReference type="InterPro" id="IPR051064">
    <property type="entry name" value="SEC14/CRAL-TRIO_domain"/>
</dbReference>
<proteinExistence type="predicted"/>
<evidence type="ECO:0000313" key="4">
    <source>
        <dbReference type="WBParaSite" id="TCLT_0001052701-mRNA-1"/>
    </source>
</evidence>
<feature type="domain" description="CRAL-TRIO" evidence="1">
    <location>
        <begin position="82"/>
        <end position="251"/>
    </location>
</feature>
<dbReference type="Proteomes" id="UP000276776">
    <property type="component" value="Unassembled WGS sequence"/>
</dbReference>
<dbReference type="AlphaFoldDB" id="A0A0N5DBG5"/>
<dbReference type="WBParaSite" id="TCLT_0001052701-mRNA-1">
    <property type="protein sequence ID" value="TCLT_0001052701-mRNA-1"/>
    <property type="gene ID" value="TCLT_0001052701"/>
</dbReference>
<dbReference type="STRING" id="103827.A0A0N5DBG5"/>
<dbReference type="SUPFAM" id="SSF52087">
    <property type="entry name" value="CRAL/TRIO domain"/>
    <property type="match status" value="1"/>
</dbReference>
<dbReference type="PROSITE" id="PS50191">
    <property type="entry name" value="CRAL_TRIO"/>
    <property type="match status" value="1"/>
</dbReference>
<dbReference type="InterPro" id="IPR001251">
    <property type="entry name" value="CRAL-TRIO_dom"/>
</dbReference>
<keyword evidence="3" id="KW-1185">Reference proteome</keyword>